<dbReference type="HOGENOM" id="CLU_038343_4_0_5"/>
<evidence type="ECO:0000256" key="3">
    <source>
        <dbReference type="ARBA" id="ARBA00022448"/>
    </source>
</evidence>
<dbReference type="KEGG" id="aol:S58_28410"/>
<feature type="domain" description="Polysaccharide export protein N-terminal" evidence="15">
    <location>
        <begin position="78"/>
        <end position="162"/>
    </location>
</feature>
<keyword evidence="10" id="KW-0626">Porin</keyword>
<dbReference type="GO" id="GO:0015288">
    <property type="term" value="F:porin activity"/>
    <property type="evidence" value="ECO:0007669"/>
    <property type="project" value="UniProtKB-KW"/>
</dbReference>
<evidence type="ECO:0000256" key="9">
    <source>
        <dbReference type="ARBA" id="ARBA00023065"/>
    </source>
</evidence>
<evidence type="ECO:0000256" key="7">
    <source>
        <dbReference type="ARBA" id="ARBA00022729"/>
    </source>
</evidence>
<keyword evidence="4" id="KW-1134">Transmembrane beta strand</keyword>
<dbReference type="eggNOG" id="COG1596">
    <property type="taxonomic scope" value="Bacteria"/>
</dbReference>
<dbReference type="STRING" id="1245469.S58_28410"/>
<feature type="domain" description="SLBB" evidence="16">
    <location>
        <begin position="270"/>
        <end position="353"/>
    </location>
</feature>
<protein>
    <submittedName>
        <fullName evidence="17">Capsule polysaccharide export outer membrane protein</fullName>
    </submittedName>
</protein>
<dbReference type="RefSeq" id="WP_015665964.1">
    <property type="nucleotide sequence ID" value="NC_020453.1"/>
</dbReference>
<dbReference type="GO" id="GO:0009279">
    <property type="term" value="C:cell outer membrane"/>
    <property type="evidence" value="ECO:0007669"/>
    <property type="project" value="UniProtKB-SubCell"/>
</dbReference>
<evidence type="ECO:0000256" key="10">
    <source>
        <dbReference type="ARBA" id="ARBA00023114"/>
    </source>
</evidence>
<dbReference type="InterPro" id="IPR049712">
    <property type="entry name" value="Poly_export"/>
</dbReference>
<proteinExistence type="inferred from homology"/>
<evidence type="ECO:0000259" key="16">
    <source>
        <dbReference type="Pfam" id="PF22461"/>
    </source>
</evidence>
<keyword evidence="5" id="KW-0762">Sugar transport</keyword>
<dbReference type="EMBL" id="AP012603">
    <property type="protein sequence ID" value="BAM88842.1"/>
    <property type="molecule type" value="Genomic_DNA"/>
</dbReference>
<dbReference type="InterPro" id="IPR054765">
    <property type="entry name" value="SLBB_dom"/>
</dbReference>
<evidence type="ECO:0000256" key="14">
    <source>
        <dbReference type="ARBA" id="ARBA00023288"/>
    </source>
</evidence>
<keyword evidence="6" id="KW-0812">Transmembrane</keyword>
<evidence type="ECO:0000256" key="1">
    <source>
        <dbReference type="ARBA" id="ARBA00004571"/>
    </source>
</evidence>
<keyword evidence="11" id="KW-0472">Membrane</keyword>
<dbReference type="PANTHER" id="PTHR33619">
    <property type="entry name" value="POLYSACCHARIDE EXPORT PROTEIN GFCE-RELATED"/>
    <property type="match status" value="1"/>
</dbReference>
<evidence type="ECO:0000256" key="12">
    <source>
        <dbReference type="ARBA" id="ARBA00023139"/>
    </source>
</evidence>
<reference evidence="17 18" key="1">
    <citation type="journal article" date="2013" name="Appl. Environ. Microbiol.">
        <title>Genome analysis suggests that the soil oligotrophic bacterium Agromonas oligotrophica (Bradyrhizobium oligotrophicum) is a nitrogen-fixing symbiont of Aeschynomene indica.</title>
        <authorList>
            <person name="Okubo T."/>
            <person name="Fukushima S."/>
            <person name="Itakura M."/>
            <person name="Oshima K."/>
            <person name="Longtonglang A."/>
            <person name="Teaumroong N."/>
            <person name="Mitsui H."/>
            <person name="Hattori M."/>
            <person name="Hattori R."/>
            <person name="Hattori T."/>
            <person name="Minamisawa K."/>
        </authorList>
    </citation>
    <scope>NUCLEOTIDE SEQUENCE [LARGE SCALE GENOMIC DNA]</scope>
    <source>
        <strain evidence="17 18">S58</strain>
    </source>
</reference>
<dbReference type="Gene3D" id="3.10.560.10">
    <property type="entry name" value="Outer membrane lipoprotein wza domain like"/>
    <property type="match status" value="2"/>
</dbReference>
<evidence type="ECO:0000256" key="5">
    <source>
        <dbReference type="ARBA" id="ARBA00022597"/>
    </source>
</evidence>
<evidence type="ECO:0000256" key="6">
    <source>
        <dbReference type="ARBA" id="ARBA00022692"/>
    </source>
</evidence>
<evidence type="ECO:0000256" key="4">
    <source>
        <dbReference type="ARBA" id="ARBA00022452"/>
    </source>
</evidence>
<evidence type="ECO:0000256" key="8">
    <source>
        <dbReference type="ARBA" id="ARBA00023047"/>
    </source>
</evidence>
<dbReference type="Proteomes" id="UP000011841">
    <property type="component" value="Chromosome"/>
</dbReference>
<dbReference type="GeneID" id="301816718"/>
<organism evidence="17 18">
    <name type="scientific">Bradyrhizobium oligotrophicum S58</name>
    <dbReference type="NCBI Taxonomy" id="1245469"/>
    <lineage>
        <taxon>Bacteria</taxon>
        <taxon>Pseudomonadati</taxon>
        <taxon>Pseudomonadota</taxon>
        <taxon>Alphaproteobacteria</taxon>
        <taxon>Hyphomicrobiales</taxon>
        <taxon>Nitrobacteraceae</taxon>
        <taxon>Bradyrhizobium</taxon>
    </lineage>
</organism>
<dbReference type="GO" id="GO:0006811">
    <property type="term" value="P:monoatomic ion transport"/>
    <property type="evidence" value="ECO:0007669"/>
    <property type="project" value="UniProtKB-KW"/>
</dbReference>
<evidence type="ECO:0000313" key="17">
    <source>
        <dbReference type="EMBL" id="BAM88842.1"/>
    </source>
</evidence>
<accession>M4Z6M6</accession>
<feature type="domain" description="SLBB" evidence="16">
    <location>
        <begin position="170"/>
        <end position="244"/>
    </location>
</feature>
<dbReference type="Gene3D" id="3.30.1950.10">
    <property type="entry name" value="wza like domain"/>
    <property type="match status" value="1"/>
</dbReference>
<name>M4Z6M6_9BRAD</name>
<sequence length="393" mass="42290">MVVALLAVLPACSWLPGTGPTSDAVSDNATASVRSNTALPYALVDVSSDTIGFLSQPNLITFQGVFPDKRPKPVQVAGIGDVLNVSIFEAAPGGLFTPPTAAGARPGNFVDLPAQAVDQQGNIRVPYAGEIAAAGRTLPQIEQEIVFRLQKRALEPQVVVSLNQQHSSVVSVLGDVNTPGVLALNSVGERLLAVVARAGGPKHEAIESYVTLQRDGKRVRVLLSRVVQDPRENIFIRPNDVVYITRESPTFTALGALNQNVFGFNSEISFDTETLTLAQAIGKAGGLNDQQSDPAEVFLYRFEERPLLQKLGVDTTRFVYERIPTIYHVNLRDPSGMLLASGFQMRSKDVMYVANAKVVDYYKLLTLINNTAAATSSTASAVTNVNTAVKTRW</sequence>
<evidence type="ECO:0000256" key="2">
    <source>
        <dbReference type="ARBA" id="ARBA00009450"/>
    </source>
</evidence>
<keyword evidence="13" id="KW-0998">Cell outer membrane</keyword>
<keyword evidence="9" id="KW-0406">Ion transport</keyword>
<dbReference type="PATRIC" id="fig|1245469.3.peg.2909"/>
<comment type="subcellular location">
    <subcellularLocation>
        <location evidence="1">Cell outer membrane</location>
        <topology evidence="1">Multi-pass membrane protein</topology>
    </subcellularLocation>
</comment>
<dbReference type="GO" id="GO:0015159">
    <property type="term" value="F:polysaccharide transmembrane transporter activity"/>
    <property type="evidence" value="ECO:0007669"/>
    <property type="project" value="InterPro"/>
</dbReference>
<evidence type="ECO:0000256" key="11">
    <source>
        <dbReference type="ARBA" id="ARBA00023136"/>
    </source>
</evidence>
<dbReference type="OrthoDB" id="7198507at2"/>
<evidence type="ECO:0000256" key="13">
    <source>
        <dbReference type="ARBA" id="ARBA00023237"/>
    </source>
</evidence>
<dbReference type="GO" id="GO:0046930">
    <property type="term" value="C:pore complex"/>
    <property type="evidence" value="ECO:0007669"/>
    <property type="project" value="UniProtKB-KW"/>
</dbReference>
<dbReference type="PANTHER" id="PTHR33619:SF3">
    <property type="entry name" value="POLYSACCHARIDE EXPORT PROTEIN GFCE-RELATED"/>
    <property type="match status" value="1"/>
</dbReference>
<evidence type="ECO:0000259" key="15">
    <source>
        <dbReference type="Pfam" id="PF02563"/>
    </source>
</evidence>
<keyword evidence="18" id="KW-1185">Reference proteome</keyword>
<comment type="similarity">
    <text evidence="2">Belongs to the BexD/CtrA/VexA family.</text>
</comment>
<keyword evidence="12" id="KW-0564">Palmitate</keyword>
<keyword evidence="8" id="KW-0625">Polysaccharide transport</keyword>
<dbReference type="Pfam" id="PF02563">
    <property type="entry name" value="Poly_export"/>
    <property type="match status" value="1"/>
</dbReference>
<dbReference type="AlphaFoldDB" id="M4Z6M6"/>
<dbReference type="Pfam" id="PF22461">
    <property type="entry name" value="SLBB_2"/>
    <property type="match status" value="2"/>
</dbReference>
<dbReference type="InterPro" id="IPR003715">
    <property type="entry name" value="Poly_export_N"/>
</dbReference>
<evidence type="ECO:0000313" key="18">
    <source>
        <dbReference type="Proteomes" id="UP000011841"/>
    </source>
</evidence>
<keyword evidence="7" id="KW-0732">Signal</keyword>
<keyword evidence="3" id="KW-0813">Transport</keyword>
<keyword evidence="14" id="KW-0449">Lipoprotein</keyword>
<gene>
    <name evidence="17" type="ORF">S58_28410</name>
</gene>